<gene>
    <name evidence="1" type="ORF">C446_12404</name>
</gene>
<evidence type="ECO:0000313" key="1">
    <source>
        <dbReference type="EMBL" id="EMA35396.1"/>
    </source>
</evidence>
<keyword evidence="2" id="KW-1185">Reference proteome</keyword>
<sequence>MLRDWRTVLRGVVGTEIYIRGHERGGMREVSASRTIDATERELRRWLEPATIVEAEGSFDVVAVEDGERSGDVRADRVSASDLDPGETIVIASGPGMRLPLRFEQREGTIYYTQEGERGPFDHMETWIDLEPESGGTRTELTIRSAVSLSAPLPFGDRIAAWKRNSELERTLEAAVDEFA</sequence>
<accession>M0LPH1</accession>
<dbReference type="InterPro" id="IPR023393">
    <property type="entry name" value="START-like_dom_sf"/>
</dbReference>
<evidence type="ECO:0000313" key="2">
    <source>
        <dbReference type="Proteomes" id="UP000011607"/>
    </source>
</evidence>
<reference evidence="1 2" key="1">
    <citation type="journal article" date="2014" name="PLoS Genet.">
        <title>Phylogenetically driven sequencing of extremely halophilic archaea reveals strategies for static and dynamic osmo-response.</title>
        <authorList>
            <person name="Becker E.A."/>
            <person name="Seitzer P.M."/>
            <person name="Tritt A."/>
            <person name="Larsen D."/>
            <person name="Krusor M."/>
            <person name="Yao A.I."/>
            <person name="Wu D."/>
            <person name="Madern D."/>
            <person name="Eisen J.A."/>
            <person name="Darling A.E."/>
            <person name="Facciotti M.T."/>
        </authorList>
    </citation>
    <scope>NUCLEOTIDE SEQUENCE [LARGE SCALE GENOMIC DNA]</scope>
    <source>
        <strain evidence="1 2">JCM 10879</strain>
    </source>
</reference>
<dbReference type="Gene3D" id="3.30.530.20">
    <property type="match status" value="1"/>
</dbReference>
<dbReference type="AlphaFoldDB" id="M0LPH1"/>
<organism evidence="1 2">
    <name type="scientific">Halobiforma nitratireducens JCM 10879</name>
    <dbReference type="NCBI Taxonomy" id="1227454"/>
    <lineage>
        <taxon>Archaea</taxon>
        <taxon>Methanobacteriati</taxon>
        <taxon>Methanobacteriota</taxon>
        <taxon>Stenosarchaea group</taxon>
        <taxon>Halobacteria</taxon>
        <taxon>Halobacteriales</taxon>
        <taxon>Natrialbaceae</taxon>
        <taxon>Halobiforma</taxon>
    </lineage>
</organism>
<protein>
    <recommendedName>
        <fullName evidence="3">Polyketide cyclase/dehydrase</fullName>
    </recommendedName>
</protein>
<comment type="caution">
    <text evidence="1">The sequence shown here is derived from an EMBL/GenBank/DDBJ whole genome shotgun (WGS) entry which is preliminary data.</text>
</comment>
<dbReference type="EMBL" id="AOMA01000124">
    <property type="protein sequence ID" value="EMA35396.1"/>
    <property type="molecule type" value="Genomic_DNA"/>
</dbReference>
<evidence type="ECO:0008006" key="3">
    <source>
        <dbReference type="Google" id="ProtNLM"/>
    </source>
</evidence>
<dbReference type="SUPFAM" id="SSF55961">
    <property type="entry name" value="Bet v1-like"/>
    <property type="match status" value="1"/>
</dbReference>
<name>M0LPH1_9EURY</name>
<dbReference type="eggNOG" id="arCOG10159">
    <property type="taxonomic scope" value="Archaea"/>
</dbReference>
<dbReference type="Proteomes" id="UP000011607">
    <property type="component" value="Unassembled WGS sequence"/>
</dbReference>
<proteinExistence type="predicted"/>